<accession>A0A078R9T4</accession>
<dbReference type="Proteomes" id="UP000028134">
    <property type="component" value="Unassembled WGS sequence"/>
</dbReference>
<name>A0A078R9T4_PHOVU</name>
<evidence type="ECO:0000313" key="2">
    <source>
        <dbReference type="Proteomes" id="UP000028134"/>
    </source>
</evidence>
<evidence type="ECO:0000313" key="1">
    <source>
        <dbReference type="EMBL" id="KDS31421.1"/>
    </source>
</evidence>
<gene>
    <name evidence="1" type="ORF">M097_2069</name>
</gene>
<organism evidence="1 2">
    <name type="scientific">Phocaeicola vulgatus str. 3775 SL</name>
    <name type="common">B</name>
    <name type="synonym">iv</name>
    <dbReference type="NCBI Taxonomy" id="1339350"/>
    <lineage>
        <taxon>Bacteria</taxon>
        <taxon>Pseudomonadati</taxon>
        <taxon>Bacteroidota</taxon>
        <taxon>Bacteroidia</taxon>
        <taxon>Bacteroidales</taxon>
        <taxon>Bacteroidaceae</taxon>
        <taxon>Phocaeicola</taxon>
    </lineage>
</organism>
<dbReference type="AlphaFoldDB" id="A0A078R9T4"/>
<comment type="caution">
    <text evidence="1">The sequence shown here is derived from an EMBL/GenBank/DDBJ whole genome shotgun (WGS) entry which is preliminary data.</text>
</comment>
<dbReference type="EMBL" id="JNHI01000009">
    <property type="protein sequence ID" value="KDS31421.1"/>
    <property type="molecule type" value="Genomic_DNA"/>
</dbReference>
<protein>
    <submittedName>
        <fullName evidence="1">Uncharacterized protein</fullName>
    </submittedName>
</protein>
<reference evidence="1 2" key="1">
    <citation type="submission" date="2014-04" db="EMBL/GenBank/DDBJ databases">
        <authorList>
            <person name="Sears C."/>
            <person name="Carroll K."/>
            <person name="Sack B.R."/>
            <person name="Qadri F."/>
            <person name="Myers L.L."/>
            <person name="Chung G.-T."/>
            <person name="Escheverria P."/>
            <person name="Fraser C.M."/>
            <person name="Sadzewicz L."/>
            <person name="Shefchek K.A."/>
            <person name="Tallon L."/>
            <person name="Das S.P."/>
            <person name="Daugherty S."/>
            <person name="Mongodin E.F."/>
        </authorList>
    </citation>
    <scope>NUCLEOTIDE SEQUENCE [LARGE SCALE GENOMIC DNA]</scope>
    <source>
        <strain evidence="2">3775 SL(B) 10 (iv)</strain>
    </source>
</reference>
<proteinExistence type="predicted"/>
<sequence>MGLFRRLWDLYGLCVTCHIQYSKAKAVDNESVLRKSGRHIFDG</sequence>